<dbReference type="InterPro" id="IPR002347">
    <property type="entry name" value="SDR_fam"/>
</dbReference>
<comment type="caution">
    <text evidence="4">The sequence shown here is derived from an EMBL/GenBank/DDBJ whole genome shotgun (WGS) entry which is preliminary data.</text>
</comment>
<dbReference type="PRINTS" id="PR00081">
    <property type="entry name" value="GDHRDH"/>
</dbReference>
<gene>
    <name evidence="4" type="ORF">IX39_01755</name>
</gene>
<proteinExistence type="inferred from homology"/>
<keyword evidence="5" id="KW-1185">Reference proteome</keyword>
<dbReference type="InterPro" id="IPR036291">
    <property type="entry name" value="NAD(P)-bd_dom_sf"/>
</dbReference>
<evidence type="ECO:0000256" key="2">
    <source>
        <dbReference type="ARBA" id="ARBA00023002"/>
    </source>
</evidence>
<dbReference type="FunFam" id="3.40.50.720:FF:000047">
    <property type="entry name" value="NADP-dependent L-serine/L-allo-threonine dehydrogenase"/>
    <property type="match status" value="1"/>
</dbReference>
<protein>
    <submittedName>
        <fullName evidence="4">Malonic semialdehyde reductase</fullName>
    </submittedName>
</protein>
<comment type="similarity">
    <text evidence="1 3">Belongs to the short-chain dehydrogenases/reductases (SDR) family.</text>
</comment>
<sequence>MMKTILITGATSGIGKATAELLAKQGNRIIICGRRAEVLEKVKNELSALTEIFSLNFDVRNLEEVENAVSSLPEEWKNIDVLINNAGNAHGLEPLSAGSTNDWDNMIDGNVKGLLYVSKTLIPMMKERSSGQIINISSVAARQTYANGVVYCATKKAVDVISEGMRIELTEFGIRVTNIQPGAVETDFSLIRFKGDQERAATVYAGYEALKAEDIADAIAYCINAPQHVTVSDMTIYPSAQSEPRTIYRKG</sequence>
<dbReference type="SUPFAM" id="SSF51735">
    <property type="entry name" value="NAD(P)-binding Rossmann-fold domains"/>
    <property type="match status" value="1"/>
</dbReference>
<dbReference type="EMBL" id="JPRP01000001">
    <property type="protein sequence ID" value="KFE99420.1"/>
    <property type="molecule type" value="Genomic_DNA"/>
</dbReference>
<keyword evidence="2" id="KW-0560">Oxidoreductase</keyword>
<evidence type="ECO:0000256" key="3">
    <source>
        <dbReference type="RuleBase" id="RU000363"/>
    </source>
</evidence>
<dbReference type="STRING" id="236814.IX39_01755"/>
<dbReference type="PANTHER" id="PTHR42901">
    <property type="entry name" value="ALCOHOL DEHYDROGENASE"/>
    <property type="match status" value="1"/>
</dbReference>
<dbReference type="PANTHER" id="PTHR42901:SF1">
    <property type="entry name" value="ALCOHOL DEHYDROGENASE"/>
    <property type="match status" value="1"/>
</dbReference>
<accession>A0A085Z4Q7</accession>
<evidence type="ECO:0000256" key="1">
    <source>
        <dbReference type="ARBA" id="ARBA00006484"/>
    </source>
</evidence>
<dbReference type="PROSITE" id="PS00061">
    <property type="entry name" value="ADH_SHORT"/>
    <property type="match status" value="1"/>
</dbReference>
<dbReference type="PRINTS" id="PR00080">
    <property type="entry name" value="SDRFAMILY"/>
</dbReference>
<dbReference type="Gene3D" id="3.40.50.720">
    <property type="entry name" value="NAD(P)-binding Rossmann-like Domain"/>
    <property type="match status" value="1"/>
</dbReference>
<organism evidence="4 5">
    <name type="scientific">Chryseobacterium formosense</name>
    <dbReference type="NCBI Taxonomy" id="236814"/>
    <lineage>
        <taxon>Bacteria</taxon>
        <taxon>Pseudomonadati</taxon>
        <taxon>Bacteroidota</taxon>
        <taxon>Flavobacteriia</taxon>
        <taxon>Flavobacteriales</taxon>
        <taxon>Weeksellaceae</taxon>
        <taxon>Chryseobacterium group</taxon>
        <taxon>Chryseobacterium</taxon>
    </lineage>
</organism>
<evidence type="ECO:0000313" key="5">
    <source>
        <dbReference type="Proteomes" id="UP000028713"/>
    </source>
</evidence>
<dbReference type="InterPro" id="IPR020904">
    <property type="entry name" value="Sc_DH/Rdtase_CS"/>
</dbReference>
<dbReference type="Proteomes" id="UP000028713">
    <property type="component" value="Unassembled WGS sequence"/>
</dbReference>
<dbReference type="AlphaFoldDB" id="A0A085Z4Q7"/>
<name>A0A085Z4Q7_9FLAO</name>
<dbReference type="GO" id="GO:0016616">
    <property type="term" value="F:oxidoreductase activity, acting on the CH-OH group of donors, NAD or NADP as acceptor"/>
    <property type="evidence" value="ECO:0007669"/>
    <property type="project" value="UniProtKB-ARBA"/>
</dbReference>
<dbReference type="eggNOG" id="COG4221">
    <property type="taxonomic scope" value="Bacteria"/>
</dbReference>
<dbReference type="Pfam" id="PF00106">
    <property type="entry name" value="adh_short"/>
    <property type="match status" value="1"/>
</dbReference>
<evidence type="ECO:0000313" key="4">
    <source>
        <dbReference type="EMBL" id="KFE99420.1"/>
    </source>
</evidence>
<reference evidence="4 5" key="1">
    <citation type="submission" date="2014-07" db="EMBL/GenBank/DDBJ databases">
        <title>Genome of Chryseobacterium formosense LMG 24722.</title>
        <authorList>
            <person name="Pipes S.E."/>
            <person name="Stropko S.J."/>
            <person name="Newman J.D."/>
        </authorList>
    </citation>
    <scope>NUCLEOTIDE SEQUENCE [LARGE SCALE GENOMIC DNA]</scope>
    <source>
        <strain evidence="4 5">LMG 24722</strain>
    </source>
</reference>